<dbReference type="Proteomes" id="UP000243052">
    <property type="component" value="Chromosome v"/>
</dbReference>
<organism evidence="6 7">
    <name type="scientific">Eremothecium sinecaudum</name>
    <dbReference type="NCBI Taxonomy" id="45286"/>
    <lineage>
        <taxon>Eukaryota</taxon>
        <taxon>Fungi</taxon>
        <taxon>Dikarya</taxon>
        <taxon>Ascomycota</taxon>
        <taxon>Saccharomycotina</taxon>
        <taxon>Saccharomycetes</taxon>
        <taxon>Saccharomycetales</taxon>
        <taxon>Saccharomycetaceae</taxon>
        <taxon>Eremothecium</taxon>
    </lineage>
</organism>
<dbReference type="STRING" id="45286.A0A0X8HTR7"/>
<dbReference type="GO" id="GO:0061186">
    <property type="term" value="P:negative regulation of silent mating-type cassette heterochromatin formation"/>
    <property type="evidence" value="ECO:0007669"/>
    <property type="project" value="TreeGrafter"/>
</dbReference>
<feature type="domain" description="Zinc finger PHD-type" evidence="5">
    <location>
        <begin position="56"/>
        <end position="104"/>
    </location>
</feature>
<dbReference type="GO" id="GO:0033698">
    <property type="term" value="C:Rpd3L complex"/>
    <property type="evidence" value="ECO:0007669"/>
    <property type="project" value="TreeGrafter"/>
</dbReference>
<dbReference type="RefSeq" id="XP_017988321.1">
    <property type="nucleotide sequence ID" value="XM_018132832.1"/>
</dbReference>
<dbReference type="InterPro" id="IPR053051">
    <property type="entry name" value="HDAC_complex_subunit"/>
</dbReference>
<dbReference type="OrthoDB" id="418595at2759"/>
<sequence>MLGVRDENGTNTIERPRKHSRSQMGVIESSQANEEEDEEGDEELLEEWEDDEGETRCICGDMDPPDVSGLYIQCEECAVWQHGYCVGIGEGDNTPDKYWCEQCKPELHSVYKNESNQKRSYYKPVNQRRRQNRRAKRSSERSTEQPMMDPEDEVFVKHERKSEEEDDKNLRTRDSAKSERSTASLEENSHNNVSSPNGNEEEEKRLLNRKRATLSAREEKQYQLMLEKAIQESRRTSQPEESLRVDDENELSDKGLSGSDSSPPTATSTTSVGTAAMPPTSKQESNKGSTVEDSATNKQSPSPAPSSTTRKRTRGKSANSNSSSEDDGSRKKSRRGGTRNSSSATGDASPPGARGNSSTSEITANSDISINKPIKPRLPTQRTSLSEMQRRINAILEFLSRTQVEFSQDERGKNHLVQFVENDAFMTKINDIFKDYDRSLKMMDSLTRKLLLWEQKYSSNRSAT</sequence>
<dbReference type="InterPro" id="IPR001965">
    <property type="entry name" value="Znf_PHD"/>
</dbReference>
<feature type="compositionally biased region" description="Polar residues" evidence="4">
    <location>
        <begin position="181"/>
        <end position="198"/>
    </location>
</feature>
<feature type="compositionally biased region" description="Polar residues" evidence="4">
    <location>
        <begin position="355"/>
        <end position="369"/>
    </location>
</feature>
<keyword evidence="3" id="KW-0862">Zinc</keyword>
<feature type="compositionally biased region" description="Polar residues" evidence="4">
    <location>
        <begin position="280"/>
        <end position="308"/>
    </location>
</feature>
<keyword evidence="2" id="KW-0863">Zinc-finger</keyword>
<dbReference type="GO" id="GO:0008270">
    <property type="term" value="F:zinc ion binding"/>
    <property type="evidence" value="ECO:0007669"/>
    <property type="project" value="UniProtKB-KW"/>
</dbReference>
<dbReference type="FunFam" id="3.30.40.10:FF:000593">
    <property type="entry name" value="Cti6p"/>
    <property type="match status" value="1"/>
</dbReference>
<feature type="compositionally biased region" description="Basic and acidic residues" evidence="4">
    <location>
        <begin position="154"/>
        <end position="180"/>
    </location>
</feature>
<dbReference type="InterPro" id="IPR013083">
    <property type="entry name" value="Znf_RING/FYVE/PHD"/>
</dbReference>
<keyword evidence="7" id="KW-1185">Reference proteome</keyword>
<evidence type="ECO:0000259" key="5">
    <source>
        <dbReference type="SMART" id="SM00249"/>
    </source>
</evidence>
<feature type="region of interest" description="Disordered" evidence="4">
    <location>
        <begin position="114"/>
        <end position="384"/>
    </location>
</feature>
<evidence type="ECO:0000256" key="2">
    <source>
        <dbReference type="ARBA" id="ARBA00022771"/>
    </source>
</evidence>
<name>A0A0X8HTR7_9SACH</name>
<dbReference type="GO" id="GO:0061188">
    <property type="term" value="P:negative regulation of rDNA heterochromatin formation"/>
    <property type="evidence" value="ECO:0007669"/>
    <property type="project" value="TreeGrafter"/>
</dbReference>
<feature type="compositionally biased region" description="Low complexity" evidence="4">
    <location>
        <begin position="254"/>
        <end position="276"/>
    </location>
</feature>
<protein>
    <submittedName>
        <fullName evidence="6">HER046Wp</fullName>
    </submittedName>
</protein>
<dbReference type="Gene3D" id="3.30.40.10">
    <property type="entry name" value="Zinc/RING finger domain, C3HC4 (zinc finger)"/>
    <property type="match status" value="1"/>
</dbReference>
<dbReference type="SUPFAM" id="SSF57903">
    <property type="entry name" value="FYVE/PHD zinc finger"/>
    <property type="match status" value="1"/>
</dbReference>
<dbReference type="GO" id="GO:0070210">
    <property type="term" value="C:Rpd3L-Expanded complex"/>
    <property type="evidence" value="ECO:0007669"/>
    <property type="project" value="TreeGrafter"/>
</dbReference>
<dbReference type="PANTHER" id="PTHR47793">
    <property type="entry name" value="HISTONE DEACETYLASE COMPLEX SUBUNIT CTI6"/>
    <property type="match status" value="1"/>
</dbReference>
<dbReference type="AlphaFoldDB" id="A0A0X8HTR7"/>
<keyword evidence="1" id="KW-0479">Metal-binding</keyword>
<feature type="compositionally biased region" description="Basic and acidic residues" evidence="4">
    <location>
        <begin position="229"/>
        <end position="246"/>
    </location>
</feature>
<feature type="compositionally biased region" description="Acidic residues" evidence="4">
    <location>
        <begin position="33"/>
        <end position="52"/>
    </location>
</feature>
<evidence type="ECO:0000256" key="3">
    <source>
        <dbReference type="ARBA" id="ARBA00022833"/>
    </source>
</evidence>
<feature type="compositionally biased region" description="Basic residues" evidence="4">
    <location>
        <begin position="126"/>
        <end position="136"/>
    </location>
</feature>
<reference evidence="6 7" key="1">
    <citation type="submission" date="2016-01" db="EMBL/GenBank/DDBJ databases">
        <title>Genome sequence of the yeast Holleya sinecauda.</title>
        <authorList>
            <person name="Dietrich F.S."/>
        </authorList>
    </citation>
    <scope>NUCLEOTIDE SEQUENCE [LARGE SCALE GENOMIC DNA]</scope>
    <source>
        <strain evidence="6 7">ATCC 58844</strain>
    </source>
</reference>
<dbReference type="GeneID" id="28724610"/>
<evidence type="ECO:0000313" key="7">
    <source>
        <dbReference type="Proteomes" id="UP000243052"/>
    </source>
</evidence>
<evidence type="ECO:0000256" key="1">
    <source>
        <dbReference type="ARBA" id="ARBA00022723"/>
    </source>
</evidence>
<dbReference type="InterPro" id="IPR011011">
    <property type="entry name" value="Znf_FYVE_PHD"/>
</dbReference>
<dbReference type="InterPro" id="IPR019786">
    <property type="entry name" value="Zinc_finger_PHD-type_CS"/>
</dbReference>
<evidence type="ECO:0000256" key="4">
    <source>
        <dbReference type="SAM" id="MobiDB-lite"/>
    </source>
</evidence>
<dbReference type="PANTHER" id="PTHR47793:SF1">
    <property type="entry name" value="HISTONE DEACETYLASE COMPLEX SUBUNIT CTI6"/>
    <property type="match status" value="1"/>
</dbReference>
<dbReference type="Pfam" id="PF20826">
    <property type="entry name" value="PHD_5"/>
    <property type="match status" value="1"/>
</dbReference>
<proteinExistence type="predicted"/>
<accession>A0A0X8HTR7</accession>
<feature type="region of interest" description="Disordered" evidence="4">
    <location>
        <begin position="1"/>
        <end position="52"/>
    </location>
</feature>
<dbReference type="EMBL" id="CP014245">
    <property type="protein sequence ID" value="AMD21325.1"/>
    <property type="molecule type" value="Genomic_DNA"/>
</dbReference>
<gene>
    <name evidence="6" type="ORF">AW171_hschr53271</name>
</gene>
<dbReference type="PROSITE" id="PS01359">
    <property type="entry name" value="ZF_PHD_1"/>
    <property type="match status" value="1"/>
</dbReference>
<dbReference type="SMART" id="SM00249">
    <property type="entry name" value="PHD"/>
    <property type="match status" value="1"/>
</dbReference>
<evidence type="ECO:0000313" key="6">
    <source>
        <dbReference type="EMBL" id="AMD21325.1"/>
    </source>
</evidence>